<keyword evidence="3" id="KW-1185">Reference proteome</keyword>
<evidence type="ECO:0000313" key="2">
    <source>
        <dbReference type="EMBL" id="MDC0715786.1"/>
    </source>
</evidence>
<sequence length="254" mass="26694">MSGTSQQVREFVLVTAAAAALVGLGVAVTYQSCSLAAGTGATLVLGLPLVLRGVWGGFGLAGAGLLVFLGGMPLAEYGRITGGEPVALSLAEFAGRPEVERATLTEAARVDGSRAVKVSHRHDNGKASPRRDHAVAPVVPASWQPGEPVQVFAACYNVAIDRGCSDAWSVASDELVRVPADQAACYRELVPAGTNLDAVAFVVWDRPGSHVEALWARWVRALRVIGLSWLGLGTLILIGRAVSDRRHERALRRG</sequence>
<keyword evidence="1" id="KW-0812">Transmembrane</keyword>
<evidence type="ECO:0000313" key="3">
    <source>
        <dbReference type="Proteomes" id="UP001221686"/>
    </source>
</evidence>
<dbReference type="RefSeq" id="WP_272084211.1">
    <property type="nucleotide sequence ID" value="NZ_JAQNDL010000001.1"/>
</dbReference>
<keyword evidence="1" id="KW-0472">Membrane</keyword>
<organism evidence="2 3">
    <name type="scientific">Nannocystis bainbridge</name>
    <dbReference type="NCBI Taxonomy" id="2995303"/>
    <lineage>
        <taxon>Bacteria</taxon>
        <taxon>Pseudomonadati</taxon>
        <taxon>Myxococcota</taxon>
        <taxon>Polyangia</taxon>
        <taxon>Nannocystales</taxon>
        <taxon>Nannocystaceae</taxon>
        <taxon>Nannocystis</taxon>
    </lineage>
</organism>
<accession>A0ABT5DTR2</accession>
<keyword evidence="1" id="KW-1133">Transmembrane helix</keyword>
<dbReference type="EMBL" id="JAQNDL010000001">
    <property type="protein sequence ID" value="MDC0715786.1"/>
    <property type="molecule type" value="Genomic_DNA"/>
</dbReference>
<reference evidence="2 3" key="1">
    <citation type="submission" date="2022-11" db="EMBL/GenBank/DDBJ databases">
        <title>Minimal conservation of predation-associated metabolite biosynthetic gene clusters underscores biosynthetic potential of Myxococcota including descriptions for ten novel species: Archangium lansinium sp. nov., Myxococcus landrumus sp. nov., Nannocystis bai.</title>
        <authorList>
            <person name="Ahearne A."/>
            <person name="Stevens C."/>
            <person name="Dowd S."/>
        </authorList>
    </citation>
    <scope>NUCLEOTIDE SEQUENCE [LARGE SCALE GENOMIC DNA]</scope>
    <source>
        <strain evidence="2 3">BB15-2</strain>
    </source>
</reference>
<gene>
    <name evidence="2" type="ORF">POL25_02710</name>
</gene>
<dbReference type="Proteomes" id="UP001221686">
    <property type="component" value="Unassembled WGS sequence"/>
</dbReference>
<comment type="caution">
    <text evidence="2">The sequence shown here is derived from an EMBL/GenBank/DDBJ whole genome shotgun (WGS) entry which is preliminary data.</text>
</comment>
<name>A0ABT5DTR2_9BACT</name>
<evidence type="ECO:0000256" key="1">
    <source>
        <dbReference type="SAM" id="Phobius"/>
    </source>
</evidence>
<proteinExistence type="predicted"/>
<feature type="transmembrane region" description="Helical" evidence="1">
    <location>
        <begin position="224"/>
        <end position="242"/>
    </location>
</feature>
<feature type="transmembrane region" description="Helical" evidence="1">
    <location>
        <begin position="43"/>
        <end position="69"/>
    </location>
</feature>
<protein>
    <submittedName>
        <fullName evidence="2">Uncharacterized protein</fullName>
    </submittedName>
</protein>